<dbReference type="InterPro" id="IPR005828">
    <property type="entry name" value="MFS_sugar_transport-like"/>
</dbReference>
<dbReference type="PANTHER" id="PTHR23521:SF3">
    <property type="entry name" value="MFS TRANSPORTER"/>
    <property type="match status" value="1"/>
</dbReference>
<keyword evidence="3 5" id="KW-1133">Transmembrane helix</keyword>
<dbReference type="GO" id="GO:0022857">
    <property type="term" value="F:transmembrane transporter activity"/>
    <property type="evidence" value="ECO:0007669"/>
    <property type="project" value="InterPro"/>
</dbReference>
<dbReference type="RefSeq" id="WP_085816441.1">
    <property type="nucleotide sequence ID" value="NZ_FWFU01000001.1"/>
</dbReference>
<name>A0A1X6YIR5_9RHOB</name>
<dbReference type="PROSITE" id="PS50850">
    <property type="entry name" value="MFS"/>
    <property type="match status" value="1"/>
</dbReference>
<feature type="transmembrane region" description="Helical" evidence="5">
    <location>
        <begin position="323"/>
        <end position="348"/>
    </location>
</feature>
<dbReference type="Proteomes" id="UP000193207">
    <property type="component" value="Unassembled WGS sequence"/>
</dbReference>
<evidence type="ECO:0000256" key="2">
    <source>
        <dbReference type="ARBA" id="ARBA00022692"/>
    </source>
</evidence>
<dbReference type="OrthoDB" id="9810614at2"/>
<dbReference type="InterPro" id="IPR047200">
    <property type="entry name" value="MFS_YcaD-like"/>
</dbReference>
<dbReference type="GO" id="GO:0005886">
    <property type="term" value="C:plasma membrane"/>
    <property type="evidence" value="ECO:0007669"/>
    <property type="project" value="TreeGrafter"/>
</dbReference>
<evidence type="ECO:0000256" key="1">
    <source>
        <dbReference type="ARBA" id="ARBA00004370"/>
    </source>
</evidence>
<dbReference type="CDD" id="cd17477">
    <property type="entry name" value="MFS_YcaD_like"/>
    <property type="match status" value="1"/>
</dbReference>
<reference evidence="7 8" key="1">
    <citation type="submission" date="2017-03" db="EMBL/GenBank/DDBJ databases">
        <authorList>
            <person name="Afonso C.L."/>
            <person name="Miller P.J."/>
            <person name="Scott M.A."/>
            <person name="Spackman E."/>
            <person name="Goraichik I."/>
            <person name="Dimitrov K.M."/>
            <person name="Suarez D.L."/>
            <person name="Swayne D.E."/>
        </authorList>
    </citation>
    <scope>NUCLEOTIDE SEQUENCE [LARGE SCALE GENOMIC DNA]</scope>
    <source>
        <strain evidence="7 8">CECT 8110</strain>
    </source>
</reference>
<dbReference type="PANTHER" id="PTHR23521">
    <property type="entry name" value="TRANSPORTER MFS SUPERFAMILY"/>
    <property type="match status" value="1"/>
</dbReference>
<keyword evidence="4 5" id="KW-0472">Membrane</keyword>
<evidence type="ECO:0000256" key="5">
    <source>
        <dbReference type="SAM" id="Phobius"/>
    </source>
</evidence>
<feature type="transmembrane region" description="Helical" evidence="5">
    <location>
        <begin position="199"/>
        <end position="226"/>
    </location>
</feature>
<dbReference type="InterPro" id="IPR011701">
    <property type="entry name" value="MFS"/>
</dbReference>
<sequence length="417" mass="43904">MLQVLNGAWALLLGMMLLQVGNGMQGTLLGIRGQIEGFSTIEMSLVMSGYFVGFLFGSRMAPEMIRRVGHVRVFAALASMISAVMILYPALTDPFAWGAGRILIGFCFSGVYVTAESWLNNSATNETRGQSLSLYMIVQMAGIVAAQFLLLVADPGGFILFIIPSVLVSLSFAPILLSISPTPAFGSTKPMTLREILRISPLGCVGMFLLGGVFAAQFGMAAVFGAEAGLNVAQISTFVATFYIGALVLQYPIGWLSDRMDRRVLIFAAALLCGVGAILGFLFSGYFAMLLVVAVIIGGTSNPLYSLLIAYTNDFLDHDDMAAASGGMVFINGLGAVAGPLVTGWAMGAIGPRGFFAVIGVLMLAMAGYAAYRMTQRAAPSVDETESYAPVAASSSHVAVEAAQEYAIESTQEESAA</sequence>
<dbReference type="InterPro" id="IPR036259">
    <property type="entry name" value="MFS_trans_sf"/>
</dbReference>
<evidence type="ECO:0000256" key="3">
    <source>
        <dbReference type="ARBA" id="ARBA00022989"/>
    </source>
</evidence>
<protein>
    <submittedName>
        <fullName evidence="7">Putative MFS-type transporter YcaD</fullName>
    </submittedName>
</protein>
<feature type="transmembrane region" description="Helical" evidence="5">
    <location>
        <begin position="158"/>
        <end position="179"/>
    </location>
</feature>
<dbReference type="Pfam" id="PF07690">
    <property type="entry name" value="MFS_1"/>
    <property type="match status" value="1"/>
</dbReference>
<accession>A0A1X6YIR5</accession>
<feature type="transmembrane region" description="Helical" evidence="5">
    <location>
        <begin position="232"/>
        <end position="252"/>
    </location>
</feature>
<comment type="subcellular location">
    <subcellularLocation>
        <location evidence="1">Membrane</location>
    </subcellularLocation>
</comment>
<gene>
    <name evidence="7" type="primary">ycaD_4</name>
    <name evidence="7" type="ORF">ROH8110_00831</name>
</gene>
<dbReference type="Gene3D" id="1.20.1250.20">
    <property type="entry name" value="MFS general substrate transporter like domains"/>
    <property type="match status" value="2"/>
</dbReference>
<proteinExistence type="predicted"/>
<evidence type="ECO:0000313" key="7">
    <source>
        <dbReference type="EMBL" id="SLN22111.1"/>
    </source>
</evidence>
<feature type="transmembrane region" description="Helical" evidence="5">
    <location>
        <begin position="289"/>
        <end position="311"/>
    </location>
</feature>
<keyword evidence="8" id="KW-1185">Reference proteome</keyword>
<feature type="transmembrane region" description="Helical" evidence="5">
    <location>
        <begin position="94"/>
        <end position="113"/>
    </location>
</feature>
<dbReference type="AlphaFoldDB" id="A0A1X6YIR5"/>
<evidence type="ECO:0000259" key="6">
    <source>
        <dbReference type="PROSITE" id="PS50850"/>
    </source>
</evidence>
<evidence type="ECO:0000313" key="8">
    <source>
        <dbReference type="Proteomes" id="UP000193207"/>
    </source>
</evidence>
<feature type="domain" description="Major facilitator superfamily (MFS) profile" evidence="6">
    <location>
        <begin position="149"/>
        <end position="417"/>
    </location>
</feature>
<feature type="transmembrane region" description="Helical" evidence="5">
    <location>
        <begin position="354"/>
        <end position="372"/>
    </location>
</feature>
<dbReference type="EMBL" id="FWFU01000001">
    <property type="protein sequence ID" value="SLN22111.1"/>
    <property type="molecule type" value="Genomic_DNA"/>
</dbReference>
<feature type="transmembrane region" description="Helical" evidence="5">
    <location>
        <begin position="69"/>
        <end position="88"/>
    </location>
</feature>
<keyword evidence="2 5" id="KW-0812">Transmembrane</keyword>
<feature type="transmembrane region" description="Helical" evidence="5">
    <location>
        <begin position="134"/>
        <end position="152"/>
    </location>
</feature>
<organism evidence="7 8">
    <name type="scientific">Roseovarius halotolerans</name>
    <dbReference type="NCBI Taxonomy" id="505353"/>
    <lineage>
        <taxon>Bacteria</taxon>
        <taxon>Pseudomonadati</taxon>
        <taxon>Pseudomonadota</taxon>
        <taxon>Alphaproteobacteria</taxon>
        <taxon>Rhodobacterales</taxon>
        <taxon>Roseobacteraceae</taxon>
        <taxon>Roseovarius</taxon>
    </lineage>
</organism>
<feature type="transmembrane region" description="Helical" evidence="5">
    <location>
        <begin position="39"/>
        <end position="57"/>
    </location>
</feature>
<evidence type="ECO:0000256" key="4">
    <source>
        <dbReference type="ARBA" id="ARBA00023136"/>
    </source>
</evidence>
<dbReference type="SUPFAM" id="SSF103473">
    <property type="entry name" value="MFS general substrate transporter"/>
    <property type="match status" value="1"/>
</dbReference>
<feature type="transmembrane region" description="Helical" evidence="5">
    <location>
        <begin position="264"/>
        <end position="283"/>
    </location>
</feature>
<dbReference type="InterPro" id="IPR020846">
    <property type="entry name" value="MFS_dom"/>
</dbReference>
<dbReference type="Pfam" id="PF00083">
    <property type="entry name" value="Sugar_tr"/>
    <property type="match status" value="1"/>
</dbReference>